<gene>
    <name evidence="1" type="ORF">IAC10_09885</name>
</gene>
<sequence>MSYKNDSYLVIANKFGSASGDAKAQLFETYDKLRDLTVSGSGSGTGFEMTGSFLYRMASLLAPSSFANVFGASDSMNVAGTSYYSPFSGGSAYGIDSLYNYSGFPSGAAPISWGLGGSATGGAAAISGWGTSTSGVATGFASGLGGIADVASAAAYGVGASNGYGWFGKNIVLPVAGVISGWGGIMQAAAPYLGEYGLPAIVMANLMQGTSSAALAAYQNVTGNITANADTILSNKVRNIETVCKMLDTQGDVVKKMLKESIDGDSKAIQNL</sequence>
<organism evidence="1 2">
    <name type="scientific">Candidatus Scatousia excrementigallinarum</name>
    <dbReference type="NCBI Taxonomy" id="2840935"/>
    <lineage>
        <taxon>Bacteria</taxon>
        <taxon>Candidatus Scatousia</taxon>
    </lineage>
</organism>
<name>A0A9D1JNU4_9BACT</name>
<reference evidence="1" key="1">
    <citation type="submission" date="2020-10" db="EMBL/GenBank/DDBJ databases">
        <authorList>
            <person name="Gilroy R."/>
        </authorList>
    </citation>
    <scope>NUCLEOTIDE SEQUENCE</scope>
    <source>
        <strain evidence="1">6276</strain>
    </source>
</reference>
<reference evidence="1" key="2">
    <citation type="journal article" date="2021" name="PeerJ">
        <title>Extensive microbial diversity within the chicken gut microbiome revealed by metagenomics and culture.</title>
        <authorList>
            <person name="Gilroy R."/>
            <person name="Ravi A."/>
            <person name="Getino M."/>
            <person name="Pursley I."/>
            <person name="Horton D.L."/>
            <person name="Alikhan N.F."/>
            <person name="Baker D."/>
            <person name="Gharbi K."/>
            <person name="Hall N."/>
            <person name="Watson M."/>
            <person name="Adriaenssens E.M."/>
            <person name="Foster-Nyarko E."/>
            <person name="Jarju S."/>
            <person name="Secka A."/>
            <person name="Antonio M."/>
            <person name="Oren A."/>
            <person name="Chaudhuri R.R."/>
            <person name="La Ragione R."/>
            <person name="Hildebrand F."/>
            <person name="Pallen M.J."/>
        </authorList>
    </citation>
    <scope>NUCLEOTIDE SEQUENCE</scope>
    <source>
        <strain evidence="1">6276</strain>
    </source>
</reference>
<comment type="caution">
    <text evidence="1">The sequence shown here is derived from an EMBL/GenBank/DDBJ whole genome shotgun (WGS) entry which is preliminary data.</text>
</comment>
<proteinExistence type="predicted"/>
<protein>
    <submittedName>
        <fullName evidence="1">Uncharacterized protein</fullName>
    </submittedName>
</protein>
<dbReference type="AlphaFoldDB" id="A0A9D1JNU4"/>
<dbReference type="Proteomes" id="UP000823928">
    <property type="component" value="Unassembled WGS sequence"/>
</dbReference>
<accession>A0A9D1JNU4</accession>
<dbReference type="EMBL" id="DVIU01000196">
    <property type="protein sequence ID" value="HIS36919.1"/>
    <property type="molecule type" value="Genomic_DNA"/>
</dbReference>
<evidence type="ECO:0000313" key="2">
    <source>
        <dbReference type="Proteomes" id="UP000823928"/>
    </source>
</evidence>
<evidence type="ECO:0000313" key="1">
    <source>
        <dbReference type="EMBL" id="HIS36919.1"/>
    </source>
</evidence>